<dbReference type="SUPFAM" id="SSF50494">
    <property type="entry name" value="Trypsin-like serine proteases"/>
    <property type="match status" value="1"/>
</dbReference>
<gene>
    <name evidence="1" type="ORF">CDO52_05750</name>
</gene>
<dbReference type="KEGG" id="ngv:CDO52_05750"/>
<reference evidence="1 2" key="1">
    <citation type="submission" date="2017-08" db="EMBL/GenBank/DDBJ databases">
        <title>The complete genome sequence of Nocardiopsis gilva YIM 90087.</title>
        <authorList>
            <person name="Yin M."/>
            <person name="Tang S."/>
        </authorList>
    </citation>
    <scope>NUCLEOTIDE SEQUENCE [LARGE SCALE GENOMIC DNA]</scope>
    <source>
        <strain evidence="1 2">YIM 90087</strain>
    </source>
</reference>
<keyword evidence="2" id="KW-1185">Reference proteome</keyword>
<dbReference type="InterPro" id="IPR033116">
    <property type="entry name" value="TRYPSIN_SER"/>
</dbReference>
<dbReference type="EMBL" id="CP022753">
    <property type="protein sequence ID" value="ASU82359.1"/>
    <property type="molecule type" value="Genomic_DNA"/>
</dbReference>
<proteinExistence type="predicted"/>
<dbReference type="CDD" id="cd21112">
    <property type="entry name" value="alphaLP-like"/>
    <property type="match status" value="1"/>
</dbReference>
<evidence type="ECO:0000313" key="1">
    <source>
        <dbReference type="EMBL" id="ASU82359.1"/>
    </source>
</evidence>
<dbReference type="InterPro" id="IPR009003">
    <property type="entry name" value="Peptidase_S1_PA"/>
</dbReference>
<sequence length="454" mass="49494">MVTPILVAAPSPALAAPAEGTIVLSASEQPETERPTLDRLKRSAARRDITLEEAVDGYLTEQAEEAASAMADRPDGPVDTPDVMIDDLPAAELEDLTSLAEDEGIGFAEAIERHGWQSDFTAAAEELEASFPAEFSGAVRAEDGSRAWFGFKDEVPEQAVKLAERLPVEVELVGGRGFSEAELAAAQNRTHDAVYRHPDVTDAITAYEIETGEIVVEAELDEQATTQAAQDAAIAEITPPRTLSGRFPVDMRIVGDATAEPEDRYIRGGGLLQTCTAGFNLRHTRTGTKRIATAGHCGRSKAKRNYDNHSRDGGSTTVTRVWWHKGTWGDIAYYSRGGKTATRTFYHDWNSKRYVDRRGGRPPKGTKVCKFGMASGKSCATVRYRRANGSTVRNMVITDTAGSAPGDSGGPWYYGGTAYGVHFGKIKTQGDTAMRASFTPIRQFEHRNYRVWKR</sequence>
<organism evidence="1 2">
    <name type="scientific">Nocardiopsis gilva YIM 90087</name>
    <dbReference type="NCBI Taxonomy" id="1235441"/>
    <lineage>
        <taxon>Bacteria</taxon>
        <taxon>Bacillati</taxon>
        <taxon>Actinomycetota</taxon>
        <taxon>Actinomycetes</taxon>
        <taxon>Streptosporangiales</taxon>
        <taxon>Nocardiopsidaceae</taxon>
        <taxon>Nocardiopsis</taxon>
    </lineage>
</organism>
<dbReference type="Gene3D" id="2.40.10.10">
    <property type="entry name" value="Trypsin-like serine proteases"/>
    <property type="match status" value="2"/>
</dbReference>
<accession>A0A223S2W4</accession>
<dbReference type="InterPro" id="IPR043504">
    <property type="entry name" value="Peptidase_S1_PA_chymotrypsin"/>
</dbReference>
<evidence type="ECO:0000313" key="2">
    <source>
        <dbReference type="Proteomes" id="UP000215005"/>
    </source>
</evidence>
<dbReference type="Proteomes" id="UP000215005">
    <property type="component" value="Chromosome"/>
</dbReference>
<dbReference type="AlphaFoldDB" id="A0A223S2W4"/>
<evidence type="ECO:0008006" key="3">
    <source>
        <dbReference type="Google" id="ProtNLM"/>
    </source>
</evidence>
<dbReference type="PROSITE" id="PS00135">
    <property type="entry name" value="TRYPSIN_SER"/>
    <property type="match status" value="1"/>
</dbReference>
<name>A0A223S2W4_9ACTN</name>
<protein>
    <recommendedName>
        <fullName evidence="3">Serine protease</fullName>
    </recommendedName>
</protein>